<keyword evidence="2" id="KW-1133">Transmembrane helix</keyword>
<evidence type="ECO:0000256" key="2">
    <source>
        <dbReference type="SAM" id="Phobius"/>
    </source>
</evidence>
<reference evidence="3" key="2">
    <citation type="journal article" date="2021" name="PeerJ">
        <title>Extensive microbial diversity within the chicken gut microbiome revealed by metagenomics and culture.</title>
        <authorList>
            <person name="Gilroy R."/>
            <person name="Ravi A."/>
            <person name="Getino M."/>
            <person name="Pursley I."/>
            <person name="Horton D.L."/>
            <person name="Alikhan N.F."/>
            <person name="Baker D."/>
            <person name="Gharbi K."/>
            <person name="Hall N."/>
            <person name="Watson M."/>
            <person name="Adriaenssens E.M."/>
            <person name="Foster-Nyarko E."/>
            <person name="Jarju S."/>
            <person name="Secka A."/>
            <person name="Antonio M."/>
            <person name="Oren A."/>
            <person name="Chaudhuri R.R."/>
            <person name="La Ragione R."/>
            <person name="Hildebrand F."/>
            <person name="Pallen M.J."/>
        </authorList>
    </citation>
    <scope>NUCLEOTIDE SEQUENCE</scope>
    <source>
        <strain evidence="3">1370</strain>
    </source>
</reference>
<gene>
    <name evidence="3" type="ORF">IAD28_06955</name>
</gene>
<reference evidence="3" key="1">
    <citation type="submission" date="2020-10" db="EMBL/GenBank/DDBJ databases">
        <authorList>
            <person name="Gilroy R."/>
        </authorList>
    </citation>
    <scope>NUCLEOTIDE SEQUENCE</scope>
    <source>
        <strain evidence="3">1370</strain>
    </source>
</reference>
<name>A0A9D1T4N1_9FIRM</name>
<dbReference type="Proteomes" id="UP000823960">
    <property type="component" value="Unassembled WGS sequence"/>
</dbReference>
<feature type="transmembrane region" description="Helical" evidence="2">
    <location>
        <begin position="92"/>
        <end position="114"/>
    </location>
</feature>
<dbReference type="EMBL" id="DVOL01000098">
    <property type="protein sequence ID" value="HIV11412.1"/>
    <property type="molecule type" value="Genomic_DNA"/>
</dbReference>
<evidence type="ECO:0000256" key="1">
    <source>
        <dbReference type="SAM" id="MobiDB-lite"/>
    </source>
</evidence>
<keyword evidence="2" id="KW-0812">Transmembrane</keyword>
<feature type="region of interest" description="Disordered" evidence="1">
    <location>
        <begin position="1"/>
        <end position="71"/>
    </location>
</feature>
<feature type="compositionally biased region" description="Low complexity" evidence="1">
    <location>
        <begin position="206"/>
        <end position="217"/>
    </location>
</feature>
<proteinExistence type="predicted"/>
<feature type="compositionally biased region" description="Low complexity" evidence="1">
    <location>
        <begin position="181"/>
        <end position="192"/>
    </location>
</feature>
<feature type="region of interest" description="Disordered" evidence="1">
    <location>
        <begin position="170"/>
        <end position="244"/>
    </location>
</feature>
<feature type="non-terminal residue" evidence="3">
    <location>
        <position position="258"/>
    </location>
</feature>
<keyword evidence="2" id="KW-0472">Membrane</keyword>
<accession>A0A9D1T4N1</accession>
<comment type="caution">
    <text evidence="3">The sequence shown here is derived from an EMBL/GenBank/DDBJ whole genome shotgun (WGS) entry which is preliminary data.</text>
</comment>
<dbReference type="AlphaFoldDB" id="A0A9D1T4N1"/>
<evidence type="ECO:0000313" key="3">
    <source>
        <dbReference type="EMBL" id="HIV11412.1"/>
    </source>
</evidence>
<evidence type="ECO:0000313" key="4">
    <source>
        <dbReference type="Proteomes" id="UP000823960"/>
    </source>
</evidence>
<protein>
    <submittedName>
        <fullName evidence="3">Uncharacterized protein</fullName>
    </submittedName>
</protein>
<sequence>MNNDDILLTGLTPPDSERDKPGRPFDPSDGGKELVLNPPEANGMEREEQYPRDVSPEEVFGGSKEKAPSPKRRSQADILLLELGRQSGADRYNFICFFLPAILILVLSLSFILISRGDIEEDLAPLSYSSIADGSYTKSLNAIYEERLPFLDGFRKIAGAIGFIEAEAAAPQEDGLPDSLETPGSPETPETPAKTDPPAEPETPVEPETPSVTQPPESEAPEDSGSVTLAPVDGETQEDLDISQLETFTMYATATLYI</sequence>
<organism evidence="3 4">
    <name type="scientific">Candidatus Faeciplasma avium</name>
    <dbReference type="NCBI Taxonomy" id="2840798"/>
    <lineage>
        <taxon>Bacteria</taxon>
        <taxon>Bacillati</taxon>
        <taxon>Bacillota</taxon>
        <taxon>Clostridia</taxon>
        <taxon>Eubacteriales</taxon>
        <taxon>Oscillospiraceae</taxon>
        <taxon>Oscillospiraceae incertae sedis</taxon>
        <taxon>Candidatus Faeciplasma</taxon>
    </lineage>
</organism>
<feature type="compositionally biased region" description="Basic and acidic residues" evidence="1">
    <location>
        <begin position="43"/>
        <end position="55"/>
    </location>
</feature>